<keyword evidence="4" id="KW-1185">Reference proteome</keyword>
<feature type="compositionally biased region" description="Low complexity" evidence="2">
    <location>
        <begin position="188"/>
        <end position="197"/>
    </location>
</feature>
<evidence type="ECO:0000256" key="2">
    <source>
        <dbReference type="SAM" id="MobiDB-lite"/>
    </source>
</evidence>
<evidence type="ECO:0000313" key="3">
    <source>
        <dbReference type="EMBL" id="QQP35794.1"/>
    </source>
</evidence>
<dbReference type="Proteomes" id="UP000595437">
    <property type="component" value="Chromosome 15"/>
</dbReference>
<evidence type="ECO:0000313" key="4">
    <source>
        <dbReference type="Proteomes" id="UP000595437"/>
    </source>
</evidence>
<organism evidence="3 4">
    <name type="scientific">Caligus rogercresseyi</name>
    <name type="common">Sea louse</name>
    <dbReference type="NCBI Taxonomy" id="217165"/>
    <lineage>
        <taxon>Eukaryota</taxon>
        <taxon>Metazoa</taxon>
        <taxon>Ecdysozoa</taxon>
        <taxon>Arthropoda</taxon>
        <taxon>Crustacea</taxon>
        <taxon>Multicrustacea</taxon>
        <taxon>Hexanauplia</taxon>
        <taxon>Copepoda</taxon>
        <taxon>Siphonostomatoida</taxon>
        <taxon>Caligidae</taxon>
        <taxon>Caligus</taxon>
    </lineage>
</organism>
<gene>
    <name evidence="3" type="ORF">FKW44_020679</name>
</gene>
<dbReference type="SMART" id="SM00028">
    <property type="entry name" value="TPR"/>
    <property type="match status" value="1"/>
</dbReference>
<feature type="region of interest" description="Disordered" evidence="2">
    <location>
        <begin position="177"/>
        <end position="210"/>
    </location>
</feature>
<dbReference type="InterPro" id="IPR011990">
    <property type="entry name" value="TPR-like_helical_dom_sf"/>
</dbReference>
<name>A0A7T8GPY8_CALRO</name>
<protein>
    <submittedName>
        <fullName evidence="3">Ran gtpaseactivating proteinlike</fullName>
    </submittedName>
</protein>
<dbReference type="PROSITE" id="PS50005">
    <property type="entry name" value="TPR"/>
    <property type="match status" value="1"/>
</dbReference>
<accession>A0A7T8GPY8</accession>
<dbReference type="AlphaFoldDB" id="A0A7T8GPY8"/>
<dbReference type="SUPFAM" id="SSF48452">
    <property type="entry name" value="TPR-like"/>
    <property type="match status" value="1"/>
</dbReference>
<dbReference type="Gene3D" id="1.25.40.10">
    <property type="entry name" value="Tetratricopeptide repeat domain"/>
    <property type="match status" value="1"/>
</dbReference>
<dbReference type="OrthoDB" id="6356316at2759"/>
<proteinExistence type="predicted"/>
<feature type="repeat" description="TPR" evidence="1">
    <location>
        <begin position="62"/>
        <end position="95"/>
    </location>
</feature>
<sequence length="222" mass="24342">MISSLSKKSVDSFVGKLEESTSSSYHRNLKGFEIAKMYYDVGALESARIYVSNYLSVRESSASAHQLKGQLLESLGDKESALVSYKRSYELDPSASETLTSILRLQSVASPFELEEARHWLKQGLVSAPKSMAVSKLTSSILAYEGSRNGSALEAQHSGEEPSEGDRSVVIPTNFFSTPKASSSGKARFAPRPSPDSFRPRSRASKASKRDFSITWMSAWIP</sequence>
<evidence type="ECO:0000256" key="1">
    <source>
        <dbReference type="PROSITE-ProRule" id="PRU00339"/>
    </source>
</evidence>
<keyword evidence="1" id="KW-0802">TPR repeat</keyword>
<dbReference type="EMBL" id="CP045904">
    <property type="protein sequence ID" value="QQP35794.1"/>
    <property type="molecule type" value="Genomic_DNA"/>
</dbReference>
<dbReference type="InterPro" id="IPR019734">
    <property type="entry name" value="TPR_rpt"/>
</dbReference>
<reference evidence="4" key="1">
    <citation type="submission" date="2021-01" db="EMBL/GenBank/DDBJ databases">
        <title>Caligus Genome Assembly.</title>
        <authorList>
            <person name="Gallardo-Escarate C."/>
        </authorList>
    </citation>
    <scope>NUCLEOTIDE SEQUENCE [LARGE SCALE GENOMIC DNA]</scope>
</reference>